<name>A0A540KZX9_MALBA</name>
<keyword evidence="3" id="KW-1185">Reference proteome</keyword>
<sequence>MDGAGAAVYLLSTEYNTLVALIVDIVVYIGSWALAVKIAPENPDLSEFMDKISLSSGTLAITVELLIIFPPLGCTSEAGERYRQSSSKTLHECIIFAIPTLAGFIQLMDGAGAAVYLSSTEYNTLVALIVVVYIGSWALAVKIAPENPDLSEFMDKISLSSGTLAITLELLIIFPPLGWFAIAVWIICLVIAVTKFVIAVTKSYHEIADVLKSLYQRALEQLRQLFNKLKEVFMNIGASGVVASGMFDKLKEFFMNIGASAKVIASGMFDKLKELVMGSDQPNGASASAGDV</sequence>
<keyword evidence="1" id="KW-0812">Transmembrane</keyword>
<organism evidence="2 3">
    <name type="scientific">Malus baccata</name>
    <name type="common">Siberian crab apple</name>
    <name type="synonym">Pyrus baccata</name>
    <dbReference type="NCBI Taxonomy" id="106549"/>
    <lineage>
        <taxon>Eukaryota</taxon>
        <taxon>Viridiplantae</taxon>
        <taxon>Streptophyta</taxon>
        <taxon>Embryophyta</taxon>
        <taxon>Tracheophyta</taxon>
        <taxon>Spermatophyta</taxon>
        <taxon>Magnoliopsida</taxon>
        <taxon>eudicotyledons</taxon>
        <taxon>Gunneridae</taxon>
        <taxon>Pentapetalae</taxon>
        <taxon>rosids</taxon>
        <taxon>fabids</taxon>
        <taxon>Rosales</taxon>
        <taxon>Rosaceae</taxon>
        <taxon>Amygdaloideae</taxon>
        <taxon>Maleae</taxon>
        <taxon>Malus</taxon>
    </lineage>
</organism>
<dbReference type="PANTHER" id="PTHR34115:SF13">
    <property type="entry name" value="RPB1A"/>
    <property type="match status" value="1"/>
</dbReference>
<evidence type="ECO:0000313" key="2">
    <source>
        <dbReference type="EMBL" id="TQD79770.1"/>
    </source>
</evidence>
<keyword evidence="1" id="KW-1133">Transmembrane helix</keyword>
<feature type="transmembrane region" description="Helical" evidence="1">
    <location>
        <begin position="93"/>
        <end position="116"/>
    </location>
</feature>
<proteinExistence type="predicted"/>
<feature type="transmembrane region" description="Helical" evidence="1">
    <location>
        <begin position="18"/>
        <end position="40"/>
    </location>
</feature>
<feature type="transmembrane region" description="Helical" evidence="1">
    <location>
        <begin position="179"/>
        <end position="198"/>
    </location>
</feature>
<evidence type="ECO:0000256" key="1">
    <source>
        <dbReference type="SAM" id="Phobius"/>
    </source>
</evidence>
<comment type="caution">
    <text evidence="2">The sequence shown here is derived from an EMBL/GenBank/DDBJ whole genome shotgun (WGS) entry which is preliminary data.</text>
</comment>
<dbReference type="PANTHER" id="PTHR34115">
    <property type="entry name" value="PROTEIN, PUTATIVE-RELATED"/>
    <property type="match status" value="1"/>
</dbReference>
<feature type="transmembrane region" description="Helical" evidence="1">
    <location>
        <begin position="122"/>
        <end position="141"/>
    </location>
</feature>
<protein>
    <submittedName>
        <fullName evidence="2">Uncharacterized protein</fullName>
    </submittedName>
</protein>
<keyword evidence="1" id="KW-0472">Membrane</keyword>
<dbReference type="Proteomes" id="UP000315295">
    <property type="component" value="Unassembled WGS sequence"/>
</dbReference>
<gene>
    <name evidence="2" type="ORF">C1H46_034694</name>
</gene>
<feature type="transmembrane region" description="Helical" evidence="1">
    <location>
        <begin position="153"/>
        <end position="173"/>
    </location>
</feature>
<dbReference type="EMBL" id="VIEB01000841">
    <property type="protein sequence ID" value="TQD79770.1"/>
    <property type="molecule type" value="Genomic_DNA"/>
</dbReference>
<feature type="transmembrane region" description="Helical" evidence="1">
    <location>
        <begin position="52"/>
        <end position="72"/>
    </location>
</feature>
<dbReference type="InterPro" id="IPR053258">
    <property type="entry name" value="Ca-permeable_cation_channel"/>
</dbReference>
<reference evidence="2 3" key="1">
    <citation type="journal article" date="2019" name="G3 (Bethesda)">
        <title>Sequencing of a Wild Apple (Malus baccata) Genome Unravels the Differences Between Cultivated and Wild Apple Species Regarding Disease Resistance and Cold Tolerance.</title>
        <authorList>
            <person name="Chen X."/>
        </authorList>
    </citation>
    <scope>NUCLEOTIDE SEQUENCE [LARGE SCALE GENOMIC DNA]</scope>
    <source>
        <strain evidence="3">cv. Shandingzi</strain>
        <tissue evidence="2">Leaves</tissue>
    </source>
</reference>
<accession>A0A540KZX9</accession>
<evidence type="ECO:0000313" key="3">
    <source>
        <dbReference type="Proteomes" id="UP000315295"/>
    </source>
</evidence>
<dbReference type="AlphaFoldDB" id="A0A540KZX9"/>